<feature type="domain" description="Peptidase M20 dimerisation" evidence="5">
    <location>
        <begin position="218"/>
        <end position="322"/>
    </location>
</feature>
<dbReference type="Pfam" id="PF01546">
    <property type="entry name" value="Peptidase_M20"/>
    <property type="match status" value="1"/>
</dbReference>
<keyword evidence="7" id="KW-1185">Reference proteome</keyword>
<dbReference type="RefSeq" id="WP_344717545.1">
    <property type="nucleotide sequence ID" value="NZ_BAAAYG010000002.1"/>
</dbReference>
<dbReference type="Gene3D" id="3.40.630.10">
    <property type="entry name" value="Zn peptidases"/>
    <property type="match status" value="1"/>
</dbReference>
<name>A0ABP6R989_9MICC</name>
<dbReference type="Proteomes" id="UP001501736">
    <property type="component" value="Unassembled WGS sequence"/>
</dbReference>
<evidence type="ECO:0000256" key="4">
    <source>
        <dbReference type="SAM" id="MobiDB-lite"/>
    </source>
</evidence>
<dbReference type="EC" id="3.5.1.18" evidence="3"/>
<evidence type="ECO:0000256" key="3">
    <source>
        <dbReference type="NCBIfam" id="TIGR01900"/>
    </source>
</evidence>
<reference evidence="7" key="1">
    <citation type="journal article" date="2019" name="Int. J. Syst. Evol. Microbiol.">
        <title>The Global Catalogue of Microorganisms (GCM) 10K type strain sequencing project: providing services to taxonomists for standard genome sequencing and annotation.</title>
        <authorList>
            <consortium name="The Broad Institute Genomics Platform"/>
            <consortium name="The Broad Institute Genome Sequencing Center for Infectious Disease"/>
            <person name="Wu L."/>
            <person name="Ma J."/>
        </authorList>
    </citation>
    <scope>NUCLEOTIDE SEQUENCE [LARGE SCALE GENOMIC DNA]</scope>
    <source>
        <strain evidence="7">JCM 11483</strain>
    </source>
</reference>
<keyword evidence="2" id="KW-0378">Hydrolase</keyword>
<dbReference type="Gene3D" id="3.30.70.360">
    <property type="match status" value="1"/>
</dbReference>
<evidence type="ECO:0000313" key="7">
    <source>
        <dbReference type="Proteomes" id="UP001501736"/>
    </source>
</evidence>
<accession>A0ABP6R989</accession>
<sequence>MSERHDSSPSVSAESPGTADAAAVADRGIASGGSPTVLDPEAADVVELTERIIACASVSGEEAALADAVEAALAGLEVLDLHRDGDTLIARTDTGAAERVVLAGHLDTVPLPSGAGSRGTVPPQWEGETLYGRGAVDMKGGVAVQLKLAAEIAAQVRGLAAGASLDREVTWVFYDHEEVASHLSGLGRVMRRVPELLTGDFAVLLEPTDGVVEGGCNGTCRIRATIRGTAAHSGRSWMGRNAIHRAAGVLAALEAYQSRTVEVDGLAYREGMNAVDIAGGVAGNVIPDVCTLEINHRFAPDTTEEQAHERIRALLRDAGVDDEQTEVTDTSAAARPGLDHPVARAFVEAVGGEPKPKYGWTDVARFSALGVPAVNFGPGDPLLCHTDDEHVSATALRACHAALSRWLG</sequence>
<dbReference type="NCBIfam" id="TIGR01900">
    <property type="entry name" value="dapE-gram_pos"/>
    <property type="match status" value="1"/>
</dbReference>
<dbReference type="InterPro" id="IPR002933">
    <property type="entry name" value="Peptidase_M20"/>
</dbReference>
<gene>
    <name evidence="6" type="primary">dapE</name>
    <name evidence="6" type="ORF">GCM10020260_03620</name>
</gene>
<keyword evidence="1" id="KW-0479">Metal-binding</keyword>
<dbReference type="PANTHER" id="PTHR43808">
    <property type="entry name" value="ACETYLORNITHINE DEACETYLASE"/>
    <property type="match status" value="1"/>
</dbReference>
<dbReference type="SUPFAM" id="SSF53187">
    <property type="entry name" value="Zn-dependent exopeptidases"/>
    <property type="match status" value="1"/>
</dbReference>
<organism evidence="6 7">
    <name type="scientific">Nesterenkonia halobia</name>
    <dbReference type="NCBI Taxonomy" id="37922"/>
    <lineage>
        <taxon>Bacteria</taxon>
        <taxon>Bacillati</taxon>
        <taxon>Actinomycetota</taxon>
        <taxon>Actinomycetes</taxon>
        <taxon>Micrococcales</taxon>
        <taxon>Micrococcaceae</taxon>
        <taxon>Nesterenkonia</taxon>
    </lineage>
</organism>
<dbReference type="PANTHER" id="PTHR43808:SF31">
    <property type="entry name" value="N-ACETYL-L-CITRULLINE DEACETYLASE"/>
    <property type="match status" value="1"/>
</dbReference>
<comment type="caution">
    <text evidence="6">The sequence shown here is derived from an EMBL/GenBank/DDBJ whole genome shotgun (WGS) entry which is preliminary data.</text>
</comment>
<dbReference type="InterPro" id="IPR011650">
    <property type="entry name" value="Peptidase_M20_dimer"/>
</dbReference>
<dbReference type="InterPro" id="IPR010174">
    <property type="entry name" value="Succinyl-DAP_deSuclase_DapE"/>
</dbReference>
<dbReference type="EMBL" id="BAAAYG010000002">
    <property type="protein sequence ID" value="GAA3279954.1"/>
    <property type="molecule type" value="Genomic_DNA"/>
</dbReference>
<evidence type="ECO:0000256" key="1">
    <source>
        <dbReference type="ARBA" id="ARBA00022723"/>
    </source>
</evidence>
<dbReference type="Pfam" id="PF07687">
    <property type="entry name" value="M20_dimer"/>
    <property type="match status" value="1"/>
</dbReference>
<protein>
    <recommendedName>
        <fullName evidence="3">Succinyl-diaminopimelate desuccinylase</fullName>
        <ecNumber evidence="3">3.5.1.18</ecNumber>
    </recommendedName>
</protein>
<evidence type="ECO:0000256" key="2">
    <source>
        <dbReference type="ARBA" id="ARBA00022801"/>
    </source>
</evidence>
<evidence type="ECO:0000313" key="6">
    <source>
        <dbReference type="EMBL" id="GAA3279954.1"/>
    </source>
</evidence>
<dbReference type="InterPro" id="IPR036264">
    <property type="entry name" value="Bact_exopeptidase_dim_dom"/>
</dbReference>
<evidence type="ECO:0000259" key="5">
    <source>
        <dbReference type="Pfam" id="PF07687"/>
    </source>
</evidence>
<dbReference type="InterPro" id="IPR050072">
    <property type="entry name" value="Peptidase_M20A"/>
</dbReference>
<proteinExistence type="predicted"/>
<feature type="region of interest" description="Disordered" evidence="4">
    <location>
        <begin position="1"/>
        <end position="22"/>
    </location>
</feature>
<dbReference type="SUPFAM" id="SSF55031">
    <property type="entry name" value="Bacterial exopeptidase dimerisation domain"/>
    <property type="match status" value="1"/>
</dbReference>